<reference evidence="12" key="3">
    <citation type="submission" date="2025-05" db="UniProtKB">
        <authorList>
            <consortium name="RefSeq"/>
        </authorList>
    </citation>
    <scope>NUCLEOTIDE SEQUENCE [LARGE SCALE GENOMIC DNA]</scope>
    <source>
        <strain evidence="12">DH4</strain>
    </source>
</reference>
<dbReference type="KEGG" id="ame:107966050"/>
<keyword evidence="7 10" id="KW-0472">Membrane</keyword>
<keyword evidence="9 10" id="KW-0807">Transducer</keyword>
<organism evidence="11">
    <name type="scientific">Apis mellifera</name>
    <name type="common">Honeybee</name>
    <dbReference type="NCBI Taxonomy" id="7460"/>
    <lineage>
        <taxon>Eukaryota</taxon>
        <taxon>Metazoa</taxon>
        <taxon>Ecdysozoa</taxon>
        <taxon>Arthropoda</taxon>
        <taxon>Hexapoda</taxon>
        <taxon>Insecta</taxon>
        <taxon>Pterygota</taxon>
        <taxon>Neoptera</taxon>
        <taxon>Endopterygota</taxon>
        <taxon>Hymenoptera</taxon>
        <taxon>Apocrita</taxon>
        <taxon>Aculeata</taxon>
        <taxon>Apoidea</taxon>
        <taxon>Anthophila</taxon>
        <taxon>Apidae</taxon>
        <taxon>Apis</taxon>
    </lineage>
</organism>
<evidence type="ECO:0000313" key="11">
    <source>
        <dbReference type="EnsemblMetazoa" id="XP_026299633"/>
    </source>
</evidence>
<comment type="caution">
    <text evidence="10">Lacks conserved residue(s) required for the propagation of feature annotation.</text>
</comment>
<feature type="transmembrane region" description="Helical" evidence="10">
    <location>
        <begin position="125"/>
        <end position="145"/>
    </location>
</feature>
<feature type="transmembrane region" description="Helical" evidence="10">
    <location>
        <begin position="64"/>
        <end position="82"/>
    </location>
</feature>
<dbReference type="PANTHER" id="PTHR21137">
    <property type="entry name" value="ODORANT RECEPTOR"/>
    <property type="match status" value="1"/>
</dbReference>
<dbReference type="GO" id="GO:0007165">
    <property type="term" value="P:signal transduction"/>
    <property type="evidence" value="ECO:0007669"/>
    <property type="project" value="UniProtKB-KW"/>
</dbReference>
<keyword evidence="8 10" id="KW-0675">Receptor</keyword>
<feature type="transmembrane region" description="Helical" evidence="10">
    <location>
        <begin position="294"/>
        <end position="315"/>
    </location>
</feature>
<accession>A0A8B8H7L6</accession>
<evidence type="ECO:0000256" key="2">
    <source>
        <dbReference type="ARBA" id="ARBA00022475"/>
    </source>
</evidence>
<keyword evidence="5 10" id="KW-0552">Olfaction</keyword>
<dbReference type="GO" id="GO:0004984">
    <property type="term" value="F:olfactory receptor activity"/>
    <property type="evidence" value="ECO:0007669"/>
    <property type="project" value="InterPro"/>
</dbReference>
<comment type="subcellular location">
    <subcellularLocation>
        <location evidence="1 10">Cell membrane</location>
        <topology evidence="1 10">Multi-pass membrane protein</topology>
    </subcellularLocation>
</comment>
<gene>
    <name evidence="13" type="primary">LOC107966050</name>
</gene>
<evidence type="ECO:0000256" key="9">
    <source>
        <dbReference type="ARBA" id="ARBA00023224"/>
    </source>
</evidence>
<evidence type="ECO:0000313" key="12">
    <source>
        <dbReference type="Proteomes" id="UP000005203"/>
    </source>
</evidence>
<proteinExistence type="inferred from homology"/>
<feature type="transmembrane region" description="Helical" evidence="10">
    <location>
        <begin position="191"/>
        <end position="217"/>
    </location>
</feature>
<evidence type="ECO:0000256" key="10">
    <source>
        <dbReference type="RuleBase" id="RU351113"/>
    </source>
</evidence>
<feature type="transmembrane region" description="Helical" evidence="10">
    <location>
        <begin position="264"/>
        <end position="288"/>
    </location>
</feature>
<keyword evidence="12" id="KW-1185">Reference proteome</keyword>
<dbReference type="RefSeq" id="XP_026299633.1">
    <property type="nucleotide sequence ID" value="XM_026443848.1"/>
</dbReference>
<comment type="similarity">
    <text evidence="10">Belongs to the insect chemoreceptor superfamily. Heteromeric odorant receptor channel (TC 1.A.69) family.</text>
</comment>
<dbReference type="GO" id="GO:0005549">
    <property type="term" value="F:odorant binding"/>
    <property type="evidence" value="ECO:0007669"/>
    <property type="project" value="InterPro"/>
</dbReference>
<reference evidence="11" key="1">
    <citation type="submission" date="2021-01" db="UniProtKB">
        <authorList>
            <consortium name="EnsemblMetazoa"/>
        </authorList>
    </citation>
    <scope>IDENTIFICATION</scope>
    <source>
        <strain evidence="11">DH4</strain>
    </source>
</reference>
<evidence type="ECO:0000256" key="5">
    <source>
        <dbReference type="ARBA" id="ARBA00022725"/>
    </source>
</evidence>
<keyword evidence="3 10" id="KW-0716">Sensory transduction</keyword>
<dbReference type="OrthoDB" id="7548151at2759"/>
<feature type="transmembrane region" description="Helical" evidence="10">
    <location>
        <begin position="40"/>
        <end position="58"/>
    </location>
</feature>
<name>A0A7M7MQT7_APIME</name>
<dbReference type="AlphaFoldDB" id="A0A7M7MQT7"/>
<keyword evidence="4 10" id="KW-0812">Transmembrane</keyword>
<dbReference type="Pfam" id="PF02949">
    <property type="entry name" value="7tm_6"/>
    <property type="match status" value="1"/>
</dbReference>
<evidence type="ECO:0000256" key="7">
    <source>
        <dbReference type="ARBA" id="ARBA00023136"/>
    </source>
</evidence>
<evidence type="ECO:0000256" key="6">
    <source>
        <dbReference type="ARBA" id="ARBA00022989"/>
    </source>
</evidence>
<dbReference type="EnsemblMetazoa" id="XM_026443848">
    <property type="protein sequence ID" value="XP_026299633"/>
    <property type="gene ID" value="LOC107966050"/>
</dbReference>
<keyword evidence="2" id="KW-1003">Cell membrane</keyword>
<evidence type="ECO:0000256" key="4">
    <source>
        <dbReference type="ARBA" id="ARBA00022692"/>
    </source>
</evidence>
<protein>
    <recommendedName>
        <fullName evidence="10">Odorant receptor</fullName>
    </recommendedName>
</protein>
<reference evidence="13" key="2">
    <citation type="submission" date="2025-04" db="UniProtKB">
        <authorList>
            <consortium name="RefSeq"/>
        </authorList>
    </citation>
    <scope>IDENTIFICATION</scope>
    <source>
        <strain evidence="13">DH4</strain>
        <tissue evidence="13">Whole body</tissue>
    </source>
</reference>
<dbReference type="PANTHER" id="PTHR21137:SF35">
    <property type="entry name" value="ODORANT RECEPTOR 19A-RELATED"/>
    <property type="match status" value="1"/>
</dbReference>
<keyword evidence="6 10" id="KW-1133">Transmembrane helix</keyword>
<dbReference type="GO" id="GO:0005886">
    <property type="term" value="C:plasma membrane"/>
    <property type="evidence" value="ECO:0007669"/>
    <property type="project" value="UniProtKB-SubCell"/>
</dbReference>
<evidence type="ECO:0000256" key="8">
    <source>
        <dbReference type="ARBA" id="ARBA00023170"/>
    </source>
</evidence>
<dbReference type="GeneID" id="107966050"/>
<accession>A0A7M7MQT7</accession>
<evidence type="ECO:0000256" key="1">
    <source>
        <dbReference type="ARBA" id="ARBA00004651"/>
    </source>
</evidence>
<dbReference type="InterPro" id="IPR004117">
    <property type="entry name" value="7tm6_olfct_rcpt"/>
</dbReference>
<dbReference type="Proteomes" id="UP000005203">
    <property type="component" value="Linkage group LG1"/>
</dbReference>
<sequence>MSKELRLYKKYASFVKLFLLIGGICPITRELNVIYRYIPIWAIFSCFIELCAVGNSSLQNVENIPLLTASLILIGTILNVITKTSCFFIHRKKLQQVNDILNSILEEILNEIYIKSIILFYLQKFYRLIYVQTVLMFVTTIIYSMKPMIIKLFHDANITNVQYPLPLFGTFPWKINSMLIWQLHYFFDVNILWFIFSVSVSVDAFFGFCMFRICVILRFLSFEFRSSIDDKNKRNKEKSYQQIFRECVEKHVLLLKCRNIIQEVYGPIILLVTITNALSMCSIIFQLFQVNGINIYKIGTFMIYLMLKLIQTFLYSWPGDVIFTESEFLRRNVYCSCWYDKNTSFAKYFLLVLAQRPIVLKACSLVQVTMDLLAKIMNTTISYYFLLETMNDDK</sequence>
<evidence type="ECO:0000256" key="3">
    <source>
        <dbReference type="ARBA" id="ARBA00022606"/>
    </source>
</evidence>
<evidence type="ECO:0000313" key="13">
    <source>
        <dbReference type="RefSeq" id="XP_026299633.1"/>
    </source>
</evidence>